<dbReference type="PANTHER" id="PTHR43671">
    <property type="entry name" value="SERINE/THREONINE-PROTEIN KINASE NEK"/>
    <property type="match status" value="1"/>
</dbReference>
<evidence type="ECO:0000256" key="8">
    <source>
        <dbReference type="ARBA" id="ARBA00048679"/>
    </source>
</evidence>
<gene>
    <name evidence="11" type="ORF">C9374_012956</name>
</gene>
<dbReference type="PANTHER" id="PTHR43671:SF98">
    <property type="entry name" value="SERINE_THREONINE-PROTEIN KINASE NEK11"/>
    <property type="match status" value="1"/>
</dbReference>
<keyword evidence="2" id="KW-0723">Serine/threonine-protein kinase</keyword>
<evidence type="ECO:0000256" key="1">
    <source>
        <dbReference type="ARBA" id="ARBA00012513"/>
    </source>
</evidence>
<evidence type="ECO:0000256" key="6">
    <source>
        <dbReference type="ARBA" id="ARBA00022840"/>
    </source>
</evidence>
<evidence type="ECO:0000256" key="2">
    <source>
        <dbReference type="ARBA" id="ARBA00022527"/>
    </source>
</evidence>
<evidence type="ECO:0000259" key="10">
    <source>
        <dbReference type="PROSITE" id="PS50011"/>
    </source>
</evidence>
<feature type="compositionally biased region" description="Acidic residues" evidence="9">
    <location>
        <begin position="18"/>
        <end position="38"/>
    </location>
</feature>
<dbReference type="InterPro" id="IPR050660">
    <property type="entry name" value="NEK_Ser/Thr_kinase"/>
</dbReference>
<feature type="region of interest" description="Disordered" evidence="9">
    <location>
        <begin position="512"/>
        <end position="562"/>
    </location>
</feature>
<feature type="compositionally biased region" description="Low complexity" evidence="9">
    <location>
        <begin position="585"/>
        <end position="599"/>
    </location>
</feature>
<accession>A0AA88GCJ2</accession>
<keyword evidence="3" id="KW-0808">Transferase</keyword>
<evidence type="ECO:0000256" key="3">
    <source>
        <dbReference type="ARBA" id="ARBA00022679"/>
    </source>
</evidence>
<dbReference type="RefSeq" id="XP_044542187.1">
    <property type="nucleotide sequence ID" value="XM_044688779.1"/>
</dbReference>
<dbReference type="AlphaFoldDB" id="A0AA88GCJ2"/>
<evidence type="ECO:0000313" key="11">
    <source>
        <dbReference type="EMBL" id="KAG2373013.1"/>
    </source>
</evidence>
<feature type="compositionally biased region" description="Basic and acidic residues" evidence="9">
    <location>
        <begin position="168"/>
        <end position="183"/>
    </location>
</feature>
<dbReference type="GeneID" id="68105410"/>
<evidence type="ECO:0000256" key="4">
    <source>
        <dbReference type="ARBA" id="ARBA00022741"/>
    </source>
</evidence>
<feature type="compositionally biased region" description="Polar residues" evidence="9">
    <location>
        <begin position="613"/>
        <end position="636"/>
    </location>
</feature>
<dbReference type="EC" id="2.7.11.1" evidence="1"/>
<comment type="caution">
    <text evidence="11">The sequence shown here is derived from an EMBL/GenBank/DDBJ whole genome shotgun (WGS) entry which is preliminary data.</text>
</comment>
<feature type="compositionally biased region" description="Polar residues" evidence="9">
    <location>
        <begin position="512"/>
        <end position="549"/>
    </location>
</feature>
<feature type="compositionally biased region" description="Low complexity" evidence="9">
    <location>
        <begin position="637"/>
        <end position="659"/>
    </location>
</feature>
<name>A0AA88GCJ2_NAELO</name>
<dbReference type="PROSITE" id="PS50011">
    <property type="entry name" value="PROTEIN_KINASE_DOM"/>
    <property type="match status" value="1"/>
</dbReference>
<comment type="catalytic activity">
    <reaction evidence="7">
        <text>L-threonyl-[protein] + ATP = O-phospho-L-threonyl-[protein] + ADP + H(+)</text>
        <dbReference type="Rhea" id="RHEA:46608"/>
        <dbReference type="Rhea" id="RHEA-COMP:11060"/>
        <dbReference type="Rhea" id="RHEA-COMP:11605"/>
        <dbReference type="ChEBI" id="CHEBI:15378"/>
        <dbReference type="ChEBI" id="CHEBI:30013"/>
        <dbReference type="ChEBI" id="CHEBI:30616"/>
        <dbReference type="ChEBI" id="CHEBI:61977"/>
        <dbReference type="ChEBI" id="CHEBI:456216"/>
        <dbReference type="EC" id="2.7.11.1"/>
    </reaction>
</comment>
<dbReference type="Proteomes" id="UP000816034">
    <property type="component" value="Unassembled WGS sequence"/>
</dbReference>
<dbReference type="GO" id="GO:0005524">
    <property type="term" value="F:ATP binding"/>
    <property type="evidence" value="ECO:0007669"/>
    <property type="project" value="UniProtKB-KW"/>
</dbReference>
<proteinExistence type="predicted"/>
<organism evidence="11 12">
    <name type="scientific">Naegleria lovaniensis</name>
    <name type="common">Amoeba</name>
    <dbReference type="NCBI Taxonomy" id="51637"/>
    <lineage>
        <taxon>Eukaryota</taxon>
        <taxon>Discoba</taxon>
        <taxon>Heterolobosea</taxon>
        <taxon>Tetramitia</taxon>
        <taxon>Eutetramitia</taxon>
        <taxon>Vahlkampfiidae</taxon>
        <taxon>Naegleria</taxon>
    </lineage>
</organism>
<dbReference type="InterPro" id="IPR000719">
    <property type="entry name" value="Prot_kinase_dom"/>
</dbReference>
<feature type="domain" description="Protein kinase" evidence="10">
    <location>
        <begin position="216"/>
        <end position="449"/>
    </location>
</feature>
<dbReference type="Gene3D" id="1.10.510.10">
    <property type="entry name" value="Transferase(Phosphotransferase) domain 1"/>
    <property type="match status" value="1"/>
</dbReference>
<protein>
    <recommendedName>
        <fullName evidence="1">non-specific serine/threonine protein kinase</fullName>
        <ecNumber evidence="1">2.7.11.1</ecNumber>
    </recommendedName>
</protein>
<keyword evidence="5" id="KW-0418">Kinase</keyword>
<dbReference type="Pfam" id="PF00069">
    <property type="entry name" value="Pkinase"/>
    <property type="match status" value="1"/>
</dbReference>
<dbReference type="EMBL" id="PYSW02000062">
    <property type="protein sequence ID" value="KAG2373013.1"/>
    <property type="molecule type" value="Genomic_DNA"/>
</dbReference>
<feature type="region of interest" description="Disordered" evidence="9">
    <location>
        <begin position="1"/>
        <end position="40"/>
    </location>
</feature>
<feature type="region of interest" description="Disordered" evidence="9">
    <location>
        <begin position="576"/>
        <end position="662"/>
    </location>
</feature>
<keyword evidence="6" id="KW-0067">ATP-binding</keyword>
<evidence type="ECO:0000256" key="5">
    <source>
        <dbReference type="ARBA" id="ARBA00022777"/>
    </source>
</evidence>
<evidence type="ECO:0000313" key="12">
    <source>
        <dbReference type="Proteomes" id="UP000816034"/>
    </source>
</evidence>
<dbReference type="GO" id="GO:0004674">
    <property type="term" value="F:protein serine/threonine kinase activity"/>
    <property type="evidence" value="ECO:0007669"/>
    <property type="project" value="UniProtKB-KW"/>
</dbReference>
<reference evidence="11 12" key="1">
    <citation type="journal article" date="2018" name="BMC Genomics">
        <title>The genome of Naegleria lovaniensis, the basis for a comparative approach to unravel pathogenicity factors of the human pathogenic amoeba N. fowleri.</title>
        <authorList>
            <person name="Liechti N."/>
            <person name="Schurch N."/>
            <person name="Bruggmann R."/>
            <person name="Wittwer M."/>
        </authorList>
    </citation>
    <scope>NUCLEOTIDE SEQUENCE [LARGE SCALE GENOMIC DNA]</scope>
    <source>
        <strain evidence="11 12">ATCC 30569</strain>
    </source>
</reference>
<comment type="catalytic activity">
    <reaction evidence="8">
        <text>L-seryl-[protein] + ATP = O-phospho-L-seryl-[protein] + ADP + H(+)</text>
        <dbReference type="Rhea" id="RHEA:17989"/>
        <dbReference type="Rhea" id="RHEA-COMP:9863"/>
        <dbReference type="Rhea" id="RHEA-COMP:11604"/>
        <dbReference type="ChEBI" id="CHEBI:15378"/>
        <dbReference type="ChEBI" id="CHEBI:29999"/>
        <dbReference type="ChEBI" id="CHEBI:30616"/>
        <dbReference type="ChEBI" id="CHEBI:83421"/>
        <dbReference type="ChEBI" id="CHEBI:456216"/>
        <dbReference type="EC" id="2.7.11.1"/>
    </reaction>
</comment>
<keyword evidence="12" id="KW-1185">Reference proteome</keyword>
<keyword evidence="4" id="KW-0547">Nucleotide-binding</keyword>
<dbReference type="SUPFAM" id="SSF56112">
    <property type="entry name" value="Protein kinase-like (PK-like)"/>
    <property type="match status" value="1"/>
</dbReference>
<feature type="region of interest" description="Disordered" evidence="9">
    <location>
        <begin position="163"/>
        <end position="183"/>
    </location>
</feature>
<dbReference type="InterPro" id="IPR011009">
    <property type="entry name" value="Kinase-like_dom_sf"/>
</dbReference>
<dbReference type="CDD" id="cd00180">
    <property type="entry name" value="PKc"/>
    <property type="match status" value="1"/>
</dbReference>
<sequence length="730" mass="80900">MAGGNDDGFNREVVNIGSDDELIEDVEEDGSTEGEEDSPILTLHRVSESFESSSGKQQETATVTSELVYGNNITNETSNIHQNTSSSEMDTTLIQSQTTDNTGLDDPGLGLTQPQEFIHETTQTTHEIISIESDEERDVVMMDSSKSITTQNLDSTKATRMTTQNLDSTKETPHRSSSSRFHEHNQSLIIHTDSSNISGETLSEQQMIHLLESRYQKVVKISGKYLRDPIWEVLLKETGEKRAVECVSTVPSLALDLTKKIAELSHPHIVPMRPPFVLGNCFCIEMDYMEHGSLKECFDRFEKAPSEKMLRSLILQVSSALQYIHSKNMIHTNINPNSILVKSINFMTDEIHVCLSGFGFAKIMNSSPEFKSSEFSFLSPASDVLSFGATLYKLMTGGGSIVSDPEQLLQTFHSLQRANYDELLHKCVAQMIHPDPTKRLPLEELQKLLETPTRSSNHGADGQQTITPSKTRNYSFLQVAAEEFAKQNRFLSDSTTSSQVARPIRTKITVSHVASPTQNITSTQQKQISNENVVSSQTSISGISGNSKSTTERVGSEDFSGSEELVVSRDTSFLVKSRKYRKSKTSSNISSSSSSADTSMRPPARTKLLTSPPKATSSKNSQKQATVRASPTSKKATTVQDKSVTSSSSQLTSPPQQTVASKATSLTPYRFANLDIGLIDMIMDPKLTSSQFELIEKEFYEIFHLVKVEKLSNLVDEIIAEDMKRRTPKR</sequence>
<evidence type="ECO:0000256" key="7">
    <source>
        <dbReference type="ARBA" id="ARBA00047899"/>
    </source>
</evidence>
<evidence type="ECO:0000256" key="9">
    <source>
        <dbReference type="SAM" id="MobiDB-lite"/>
    </source>
</evidence>